<reference evidence="2 3" key="1">
    <citation type="submission" date="2018-08" db="EMBL/GenBank/DDBJ databases">
        <title>The draft genome squence of Brumimicrobium sp. N62.</title>
        <authorList>
            <person name="Du Z.-J."/>
            <person name="Luo H.-R."/>
        </authorList>
    </citation>
    <scope>NUCLEOTIDE SEQUENCE [LARGE SCALE GENOMIC DNA]</scope>
    <source>
        <strain evidence="2 3">N62</strain>
    </source>
</reference>
<evidence type="ECO:0000313" key="3">
    <source>
        <dbReference type="Proteomes" id="UP000257127"/>
    </source>
</evidence>
<proteinExistence type="predicted"/>
<feature type="transmembrane region" description="Helical" evidence="1">
    <location>
        <begin position="100"/>
        <end position="120"/>
    </location>
</feature>
<keyword evidence="1" id="KW-0812">Transmembrane</keyword>
<organism evidence="2 3">
    <name type="scientific">Brumimicrobium aurantiacum</name>
    <dbReference type="NCBI Taxonomy" id="1737063"/>
    <lineage>
        <taxon>Bacteria</taxon>
        <taxon>Pseudomonadati</taxon>
        <taxon>Bacteroidota</taxon>
        <taxon>Flavobacteriia</taxon>
        <taxon>Flavobacteriales</taxon>
        <taxon>Crocinitomicaceae</taxon>
        <taxon>Brumimicrobium</taxon>
    </lineage>
</organism>
<dbReference type="EMBL" id="QURB01000003">
    <property type="protein sequence ID" value="RFC54714.1"/>
    <property type="molecule type" value="Genomic_DNA"/>
</dbReference>
<feature type="transmembrane region" description="Helical" evidence="1">
    <location>
        <begin position="141"/>
        <end position="172"/>
    </location>
</feature>
<feature type="transmembrane region" description="Helical" evidence="1">
    <location>
        <begin position="76"/>
        <end position="94"/>
    </location>
</feature>
<dbReference type="Proteomes" id="UP000257127">
    <property type="component" value="Unassembled WGS sequence"/>
</dbReference>
<evidence type="ECO:0000256" key="1">
    <source>
        <dbReference type="SAM" id="Phobius"/>
    </source>
</evidence>
<feature type="transmembrane region" description="Helical" evidence="1">
    <location>
        <begin position="12"/>
        <end position="31"/>
    </location>
</feature>
<keyword evidence="3" id="KW-1185">Reference proteome</keyword>
<accession>A0A3E1EYT2</accession>
<keyword evidence="1" id="KW-1133">Transmembrane helix</keyword>
<dbReference type="AlphaFoldDB" id="A0A3E1EYT2"/>
<feature type="transmembrane region" description="Helical" evidence="1">
    <location>
        <begin position="204"/>
        <end position="224"/>
    </location>
</feature>
<gene>
    <name evidence="2" type="ORF">DXU93_06930</name>
</gene>
<protein>
    <submittedName>
        <fullName evidence="2">ABC transporter permease</fullName>
    </submittedName>
</protein>
<evidence type="ECO:0000313" key="2">
    <source>
        <dbReference type="EMBL" id="RFC54714.1"/>
    </source>
</evidence>
<keyword evidence="1" id="KW-0472">Membrane</keyword>
<feature type="transmembrane region" description="Helical" evidence="1">
    <location>
        <begin position="37"/>
        <end position="55"/>
    </location>
</feature>
<sequence>MTNRKIKEAGINPFFGYLLVLLVFILLSAYIYQKTDFAKYLVLLICFSLQLRLSEKNRTDFLITTFGDKTKKIKRVLENLIVCIPFVFILVYKSNFNETSILFLMSIVLALISLQTNLNFTIPTPFSKRPFEFPVGFRKTFFIFPISYVLTIIAIIVDNLNLGIFSMLLIFLTSSSFYTKPENEYYVWIHAETPKSFLKNKISIATKFVTLVVSPILFSLFIFYLTDLVMIFLFFLIGLLFLWAIIFVKYSAYPDEMNLPEGIIIALSLFLPPLLLIVIPYFYRKSINRLKAILND</sequence>
<feature type="transmembrane region" description="Helical" evidence="1">
    <location>
        <begin position="231"/>
        <end position="250"/>
    </location>
</feature>
<comment type="caution">
    <text evidence="2">The sequence shown here is derived from an EMBL/GenBank/DDBJ whole genome shotgun (WGS) entry which is preliminary data.</text>
</comment>
<feature type="transmembrane region" description="Helical" evidence="1">
    <location>
        <begin position="262"/>
        <end position="283"/>
    </location>
</feature>
<name>A0A3E1EYT2_9FLAO</name>